<dbReference type="RefSeq" id="WP_198442773.1">
    <property type="nucleotide sequence ID" value="NZ_CBCSHE010000023.1"/>
</dbReference>
<accession>A0A7T3V5P6</accession>
<gene>
    <name evidence="5" type="ORF">IWA51_00715</name>
</gene>
<comment type="similarity">
    <text evidence="1">Belongs to the type-I restriction system S methylase family.</text>
</comment>
<evidence type="ECO:0000259" key="4">
    <source>
        <dbReference type="Pfam" id="PF01420"/>
    </source>
</evidence>
<dbReference type="PANTHER" id="PTHR30408">
    <property type="entry name" value="TYPE-1 RESTRICTION ENZYME ECOKI SPECIFICITY PROTEIN"/>
    <property type="match status" value="1"/>
</dbReference>
<dbReference type="KEGG" id="tper:IWA51_00715"/>
<evidence type="ECO:0000256" key="2">
    <source>
        <dbReference type="ARBA" id="ARBA00022747"/>
    </source>
</evidence>
<keyword evidence="5" id="KW-0378">Hydrolase</keyword>
<feature type="domain" description="Type I restriction modification DNA specificity" evidence="4">
    <location>
        <begin position="1"/>
        <end position="192"/>
    </location>
</feature>
<sequence>MEAWKECKLGDYCDFQNGYAFKSSEFKTNGEYKIVKIKELKDGLVKFFDDSASVDVHDIKEFEKYKIYRNDVLFALTGDPVSKPNPLSWVGRVSIYRSDENALLNQRTCKIKKSDEIDNQFLYYYFRQWENFYALASKATGSASQANISTNTIADTIIKLPPLPTQQKIAAILSSLDDKIELNNKINTNLEQQIEALLLNYLSKRETTSVKLGDYLYIKGRIGWKGLKKNEYLSESNYRIINGETLTKSGIDWNKAGYISEERYTESPEIMLQIGDILLSKDGTIGKIGYVDELELPTSVASGIFVIRNNNPSVISTTFIYYLLKSKLFDSFIIARTEGSVIPHLYQKDFMDFEFPLPSPELMTKFEQTTSPMFNQIINNLKENKKLNFLCDSLLPKLMNGAIEV</sequence>
<keyword evidence="3" id="KW-0238">DNA-binding</keyword>
<dbReference type="CDD" id="cd16961">
    <property type="entry name" value="RMtype1_S_TRD-CR_like"/>
    <property type="match status" value="1"/>
</dbReference>
<dbReference type="InterPro" id="IPR052021">
    <property type="entry name" value="Type-I_RS_S_subunit"/>
</dbReference>
<dbReference type="Proteomes" id="UP000595224">
    <property type="component" value="Chromosome"/>
</dbReference>
<protein>
    <submittedName>
        <fullName evidence="5">Restriction endonuclease subunit S</fullName>
    </submittedName>
</protein>
<name>A0A7T3V5P6_9SPIR</name>
<dbReference type="SUPFAM" id="SSF116734">
    <property type="entry name" value="DNA methylase specificity domain"/>
    <property type="match status" value="2"/>
</dbReference>
<feature type="domain" description="Type I restriction modification DNA specificity" evidence="4">
    <location>
        <begin position="210"/>
        <end position="361"/>
    </location>
</feature>
<dbReference type="CDD" id="cd17278">
    <property type="entry name" value="RMtype1_S_LdeBORF1052P-TRD2-CR2"/>
    <property type="match status" value="1"/>
</dbReference>
<keyword evidence="2" id="KW-0680">Restriction system</keyword>
<keyword evidence="6" id="KW-1185">Reference proteome</keyword>
<dbReference type="REBASE" id="497852">
    <property type="entry name" value="S.TspC2812ORF715P"/>
</dbReference>
<keyword evidence="5" id="KW-0540">Nuclease</keyword>
<dbReference type="InterPro" id="IPR044946">
    <property type="entry name" value="Restrct_endonuc_typeI_TRD_sf"/>
</dbReference>
<evidence type="ECO:0000256" key="3">
    <source>
        <dbReference type="ARBA" id="ARBA00023125"/>
    </source>
</evidence>
<reference evidence="5 6" key="1">
    <citation type="submission" date="2020-11" db="EMBL/GenBank/DDBJ databases">
        <title>Treponema Peruensis nv. sp., first commensal Treponema isolated from human feces.</title>
        <authorList>
            <person name="Belkhou C."/>
            <person name="Raes J."/>
        </authorList>
    </citation>
    <scope>NUCLEOTIDE SEQUENCE [LARGE SCALE GENOMIC DNA]</scope>
    <source>
        <strain evidence="5 6">RCC2812</strain>
    </source>
</reference>
<dbReference type="EMBL" id="CP064936">
    <property type="protein sequence ID" value="QQA01180.1"/>
    <property type="molecule type" value="Genomic_DNA"/>
</dbReference>
<dbReference type="PANTHER" id="PTHR30408:SF12">
    <property type="entry name" value="TYPE I RESTRICTION ENZYME MJAVIII SPECIFICITY SUBUNIT"/>
    <property type="match status" value="1"/>
</dbReference>
<proteinExistence type="inferred from homology"/>
<dbReference type="Gene3D" id="3.90.220.20">
    <property type="entry name" value="DNA methylase specificity domains"/>
    <property type="match status" value="2"/>
</dbReference>
<dbReference type="Pfam" id="PF01420">
    <property type="entry name" value="Methylase_S"/>
    <property type="match status" value="2"/>
</dbReference>
<dbReference type="GO" id="GO:0004519">
    <property type="term" value="F:endonuclease activity"/>
    <property type="evidence" value="ECO:0007669"/>
    <property type="project" value="UniProtKB-KW"/>
</dbReference>
<dbReference type="GO" id="GO:0003677">
    <property type="term" value="F:DNA binding"/>
    <property type="evidence" value="ECO:0007669"/>
    <property type="project" value="UniProtKB-KW"/>
</dbReference>
<dbReference type="AlphaFoldDB" id="A0A7T3V5P6"/>
<evidence type="ECO:0000256" key="1">
    <source>
        <dbReference type="ARBA" id="ARBA00010923"/>
    </source>
</evidence>
<evidence type="ECO:0000313" key="6">
    <source>
        <dbReference type="Proteomes" id="UP000595224"/>
    </source>
</evidence>
<keyword evidence="5" id="KW-0255">Endonuclease</keyword>
<organism evidence="5 6">
    <name type="scientific">Treponema peruense</name>
    <dbReference type="NCBI Taxonomy" id="2787628"/>
    <lineage>
        <taxon>Bacteria</taxon>
        <taxon>Pseudomonadati</taxon>
        <taxon>Spirochaetota</taxon>
        <taxon>Spirochaetia</taxon>
        <taxon>Spirochaetales</taxon>
        <taxon>Treponemataceae</taxon>
        <taxon>Treponema</taxon>
    </lineage>
</organism>
<evidence type="ECO:0000313" key="5">
    <source>
        <dbReference type="EMBL" id="QQA01180.1"/>
    </source>
</evidence>
<dbReference type="GO" id="GO:0009307">
    <property type="term" value="P:DNA restriction-modification system"/>
    <property type="evidence" value="ECO:0007669"/>
    <property type="project" value="UniProtKB-KW"/>
</dbReference>
<dbReference type="InterPro" id="IPR000055">
    <property type="entry name" value="Restrct_endonuc_typeI_TRD"/>
</dbReference>